<keyword evidence="2" id="KW-1185">Reference proteome</keyword>
<geneLocation type="plasmid" evidence="1 2">
    <name>pBb</name>
</geneLocation>
<dbReference type="KEGG" id="bby:CY96_29170"/>
<name>A0A9W3PUA8_9BACI</name>
<gene>
    <name evidence="1" type="ORF">CY96_29170</name>
</gene>
<organism evidence="1 2">
    <name type="scientific">Bacillus bombysepticus str. Wang</name>
    <dbReference type="NCBI Taxonomy" id="1330043"/>
    <lineage>
        <taxon>Bacteria</taxon>
        <taxon>Bacillati</taxon>
        <taxon>Bacillota</taxon>
        <taxon>Bacilli</taxon>
        <taxon>Bacillales</taxon>
        <taxon>Bacillaceae</taxon>
        <taxon>Bacillus</taxon>
        <taxon>Bacillus cereus group</taxon>
    </lineage>
</organism>
<evidence type="ECO:0000313" key="1">
    <source>
        <dbReference type="EMBL" id="AHX21976.1"/>
    </source>
</evidence>
<dbReference type="EMBL" id="CP007513">
    <property type="protein sequence ID" value="AHX21976.1"/>
    <property type="molecule type" value="Genomic_DNA"/>
</dbReference>
<sequence>MPSVAAVKAVRNFSVTFIIRVAYNINIANKIETVNNTAVKRIVSFYFIDKEFSYSLYATNKDKRWELKEYVPTEEDVAFAKRFIDWNNLDWGIQRVDACRSEQGRLLLVELEDLNPYLSLLELTEETRENFIEAIKISLQKALQI</sequence>
<protein>
    <submittedName>
        <fullName evidence="1">Uncharacterized protein</fullName>
    </submittedName>
</protein>
<dbReference type="AlphaFoldDB" id="A0A9W3PUA8"/>
<evidence type="ECO:0000313" key="2">
    <source>
        <dbReference type="Proteomes" id="UP000031778"/>
    </source>
</evidence>
<proteinExistence type="predicted"/>
<reference evidence="2" key="1">
    <citation type="submission" date="2014-03" db="EMBL/GenBank/DDBJ databases">
        <title>The Complete Genome Sequence of Bacillus bombyseptieus.</title>
        <authorList>
            <person name="Cheng T."/>
            <person name="Lin P."/>
            <person name="Jin S."/>
            <person name="Wu Y."/>
            <person name="Fu B."/>
            <person name="Long R."/>
            <person name="Liu D."/>
            <person name="Guo Y."/>
            <person name="Peng L."/>
            <person name="Xia Q."/>
        </authorList>
    </citation>
    <scope>NUCLEOTIDE SEQUENCE [LARGE SCALE GENOMIC DNA]</scope>
    <source>
        <strain evidence="2">wang</strain>
        <plasmid evidence="2">pBb</plasmid>
    </source>
</reference>
<accession>A0A9W3PUA8</accession>
<keyword evidence="1" id="KW-0614">Plasmid</keyword>
<dbReference type="Proteomes" id="UP000031778">
    <property type="component" value="Plasmid pBb"/>
</dbReference>